<dbReference type="EMBL" id="AMQN01000731">
    <property type="status" value="NOT_ANNOTATED_CDS"/>
    <property type="molecule type" value="Genomic_DNA"/>
</dbReference>
<evidence type="ECO:0000313" key="2">
    <source>
        <dbReference type="EnsemblMetazoa" id="CapteP98417"/>
    </source>
</evidence>
<protein>
    <submittedName>
        <fullName evidence="1 2">Uncharacterized protein</fullName>
    </submittedName>
</protein>
<keyword evidence="3" id="KW-1185">Reference proteome</keyword>
<dbReference type="AlphaFoldDB" id="R7V569"/>
<dbReference type="Proteomes" id="UP000014760">
    <property type="component" value="Unassembled WGS sequence"/>
</dbReference>
<dbReference type="OMA" id="CVVKNII"/>
<reference evidence="1 3" key="2">
    <citation type="journal article" date="2013" name="Nature">
        <title>Insights into bilaterian evolution from three spiralian genomes.</title>
        <authorList>
            <person name="Simakov O."/>
            <person name="Marletaz F."/>
            <person name="Cho S.J."/>
            <person name="Edsinger-Gonzales E."/>
            <person name="Havlak P."/>
            <person name="Hellsten U."/>
            <person name="Kuo D.H."/>
            <person name="Larsson T."/>
            <person name="Lv J."/>
            <person name="Arendt D."/>
            <person name="Savage R."/>
            <person name="Osoegawa K."/>
            <person name="de Jong P."/>
            <person name="Grimwood J."/>
            <person name="Chapman J.A."/>
            <person name="Shapiro H."/>
            <person name="Aerts A."/>
            <person name="Otillar R.P."/>
            <person name="Terry A.Y."/>
            <person name="Boore J.L."/>
            <person name="Grigoriev I.V."/>
            <person name="Lindberg D.R."/>
            <person name="Seaver E.C."/>
            <person name="Weisblat D.A."/>
            <person name="Putnam N.H."/>
            <person name="Rokhsar D.S."/>
        </authorList>
    </citation>
    <scope>NUCLEOTIDE SEQUENCE</scope>
    <source>
        <strain evidence="1 3">I ESC-2004</strain>
    </source>
</reference>
<evidence type="ECO:0000313" key="1">
    <source>
        <dbReference type="EMBL" id="ELU13669.1"/>
    </source>
</evidence>
<organism evidence="1">
    <name type="scientific">Capitella teleta</name>
    <name type="common">Polychaete worm</name>
    <dbReference type="NCBI Taxonomy" id="283909"/>
    <lineage>
        <taxon>Eukaryota</taxon>
        <taxon>Metazoa</taxon>
        <taxon>Spiralia</taxon>
        <taxon>Lophotrochozoa</taxon>
        <taxon>Annelida</taxon>
        <taxon>Polychaeta</taxon>
        <taxon>Sedentaria</taxon>
        <taxon>Scolecida</taxon>
        <taxon>Capitellidae</taxon>
        <taxon>Capitella</taxon>
    </lineage>
</organism>
<dbReference type="STRING" id="283909.R7V569"/>
<evidence type="ECO:0000313" key="3">
    <source>
        <dbReference type="Proteomes" id="UP000014760"/>
    </source>
</evidence>
<name>R7V569_CAPTE</name>
<dbReference type="PANTHER" id="PTHR31511">
    <property type="entry name" value="PROTEIN CBG23764"/>
    <property type="match status" value="1"/>
</dbReference>
<dbReference type="HOGENOM" id="CLU_1590502_0_0_1"/>
<dbReference type="EMBL" id="KB295062">
    <property type="protein sequence ID" value="ELU13669.1"/>
    <property type="molecule type" value="Genomic_DNA"/>
</dbReference>
<accession>R7V569</accession>
<reference evidence="2" key="3">
    <citation type="submission" date="2015-06" db="UniProtKB">
        <authorList>
            <consortium name="EnsemblMetazoa"/>
        </authorList>
    </citation>
    <scope>IDENTIFICATION</scope>
</reference>
<feature type="non-terminal residue" evidence="1">
    <location>
        <position position="1"/>
    </location>
</feature>
<proteinExistence type="predicted"/>
<gene>
    <name evidence="1" type="ORF">CAPTEDRAFT_98417</name>
</gene>
<dbReference type="PANTHER" id="PTHR31511:SF12">
    <property type="entry name" value="RHO TERMINATION FACTOR N-TERMINAL DOMAIN-CONTAINING PROTEIN"/>
    <property type="match status" value="1"/>
</dbReference>
<dbReference type="EnsemblMetazoa" id="CapteT98417">
    <property type="protein sequence ID" value="CapteP98417"/>
    <property type="gene ID" value="CapteG98417"/>
</dbReference>
<reference evidence="3" key="1">
    <citation type="submission" date="2012-12" db="EMBL/GenBank/DDBJ databases">
        <authorList>
            <person name="Hellsten U."/>
            <person name="Grimwood J."/>
            <person name="Chapman J.A."/>
            <person name="Shapiro H."/>
            <person name="Aerts A."/>
            <person name="Otillar R.P."/>
            <person name="Terry A.Y."/>
            <person name="Boore J.L."/>
            <person name="Simakov O."/>
            <person name="Marletaz F."/>
            <person name="Cho S.-J."/>
            <person name="Edsinger-Gonzales E."/>
            <person name="Havlak P."/>
            <person name="Kuo D.-H."/>
            <person name="Larsson T."/>
            <person name="Lv J."/>
            <person name="Arendt D."/>
            <person name="Savage R."/>
            <person name="Osoegawa K."/>
            <person name="de Jong P."/>
            <person name="Lindberg D.R."/>
            <person name="Seaver E.C."/>
            <person name="Weisblat D.A."/>
            <person name="Putnam N.H."/>
            <person name="Grigoriev I.V."/>
            <person name="Rokhsar D.S."/>
        </authorList>
    </citation>
    <scope>NUCLEOTIDE SEQUENCE</scope>
    <source>
        <strain evidence="3">I ESC-2004</strain>
    </source>
</reference>
<sequence length="168" mass="19803">KLLYLVRHILVAVHMKRLRIRFGKPVYLGMSILDILSKSLMFEMHLNFIKNNFIKKIFNANLLFTHSDSLAFEVKINNIKRDMYAKFDDLFDTSNYPEKSKYHHENKNYNKALLKLVYKFKQKAGGRTIIKFVGNYTKLYSYAINSGVEKKTCKGIKTNIIKNDIIWV</sequence>
<dbReference type="OrthoDB" id="8048611at2759"/>